<proteinExistence type="predicted"/>
<feature type="compositionally biased region" description="Acidic residues" evidence="1">
    <location>
        <begin position="23"/>
        <end position="37"/>
    </location>
</feature>
<organism evidence="2 3">
    <name type="scientific">Occultella glacieicola</name>
    <dbReference type="NCBI Taxonomy" id="2518684"/>
    <lineage>
        <taxon>Bacteria</taxon>
        <taxon>Bacillati</taxon>
        <taxon>Actinomycetota</taxon>
        <taxon>Actinomycetes</taxon>
        <taxon>Micrococcales</taxon>
        <taxon>Ruaniaceae</taxon>
        <taxon>Occultella</taxon>
    </lineage>
</organism>
<comment type="caution">
    <text evidence="2">The sequence shown here is derived from an EMBL/GenBank/DDBJ whole genome shotgun (WGS) entry which is preliminary data.</text>
</comment>
<evidence type="ECO:0000256" key="1">
    <source>
        <dbReference type="SAM" id="MobiDB-lite"/>
    </source>
</evidence>
<keyword evidence="3" id="KW-1185">Reference proteome</keyword>
<dbReference type="Proteomes" id="UP000504882">
    <property type="component" value="Unassembled WGS sequence"/>
</dbReference>
<protein>
    <submittedName>
        <fullName evidence="2">Uncharacterized protein</fullName>
    </submittedName>
</protein>
<evidence type="ECO:0000313" key="2">
    <source>
        <dbReference type="EMBL" id="TDE95938.1"/>
    </source>
</evidence>
<gene>
    <name evidence="2" type="ORF">EXU48_06710</name>
</gene>
<sequence>MAALTGAAALALAGCTDGGGSEPPDEPTQEITTDEPTEAPTPEEPTADPHAIASVDLGAMTWTLDPSPLSWPLNPPAEVELADGTGTVEGWTYELREVVYADADGDGDDDALAALFVMTGNETATQYYAWEWDEGAEQAVQLVDVVAQSGACRDAVSVVEPADSGFAISETLTASENVVDCVDGGATHDRTRVVGIADGAPVRVDGPGGWGGTCGFPASEILRDADAGQQAPSGVSAAPGGAVAAESGDLTGLAVLGASPSGGDPIVRDGWNQVGYAVEGSPDSDQLRIWLCGWVQFDGP</sequence>
<dbReference type="EMBL" id="SMNA01000003">
    <property type="protein sequence ID" value="TDE95938.1"/>
    <property type="molecule type" value="Genomic_DNA"/>
</dbReference>
<accession>A0ABY2E7A9</accession>
<evidence type="ECO:0000313" key="3">
    <source>
        <dbReference type="Proteomes" id="UP000504882"/>
    </source>
</evidence>
<feature type="region of interest" description="Disordered" evidence="1">
    <location>
        <begin position="13"/>
        <end position="51"/>
    </location>
</feature>
<dbReference type="RefSeq" id="WP_133106867.1">
    <property type="nucleotide sequence ID" value="NZ_SMNA01000003.1"/>
</dbReference>
<reference evidence="2 3" key="1">
    <citation type="submission" date="2019-03" db="EMBL/GenBank/DDBJ databases">
        <title>Genomic features of bacteria from cold environments.</title>
        <authorList>
            <person name="Shen L."/>
        </authorList>
    </citation>
    <scope>NUCLEOTIDE SEQUENCE [LARGE SCALE GENOMIC DNA]</scope>
    <source>
        <strain evidence="3">T3246-1</strain>
    </source>
</reference>
<name>A0ABY2E7A9_9MICO</name>